<proteinExistence type="predicted"/>
<protein>
    <submittedName>
        <fullName evidence="1">Uncharacterized protein</fullName>
    </submittedName>
</protein>
<reference evidence="1 2" key="1">
    <citation type="submission" date="2019-03" db="EMBL/GenBank/DDBJ databases">
        <title>Genomic Encyclopedia of Type Strains, Phase IV (KMG-IV): sequencing the most valuable type-strain genomes for metagenomic binning, comparative biology and taxonomic classification.</title>
        <authorList>
            <person name="Goeker M."/>
        </authorList>
    </citation>
    <scope>NUCLEOTIDE SEQUENCE [LARGE SCALE GENOMIC DNA]</scope>
    <source>
        <strain evidence="1 2">DSM 11603</strain>
    </source>
</reference>
<evidence type="ECO:0000313" key="2">
    <source>
        <dbReference type="Proteomes" id="UP000294958"/>
    </source>
</evidence>
<accession>A0A4R6YEG5</accession>
<dbReference type="Proteomes" id="UP000294958">
    <property type="component" value="Unassembled WGS sequence"/>
</dbReference>
<evidence type="ECO:0000313" key="1">
    <source>
        <dbReference type="EMBL" id="TDR34446.1"/>
    </source>
</evidence>
<dbReference type="EMBL" id="SNZF01000014">
    <property type="protein sequence ID" value="TDR34446.1"/>
    <property type="molecule type" value="Genomic_DNA"/>
</dbReference>
<name>A0A4R6YEG5_9HYPH</name>
<comment type="caution">
    <text evidence="1">The sequence shown here is derived from an EMBL/GenBank/DDBJ whole genome shotgun (WGS) entry which is preliminary data.</text>
</comment>
<dbReference type="AlphaFoldDB" id="A0A4R6YEG5"/>
<gene>
    <name evidence="1" type="ORF">DES43_11452</name>
</gene>
<sequence>MRVRPRRNENARLRFVRGGRGVNGLRSGCGSGGGGLRPRRARLRARLSHRAGNQTFANGKLASGLSGAADGFSLFTAAALGWFLIGAARLHFTENAFALQFLLEDPEGLIDVVVTNEYLQ</sequence>
<organism evidence="1 2">
    <name type="scientific">Aquamicrobium defluvii</name>
    <dbReference type="NCBI Taxonomy" id="69279"/>
    <lineage>
        <taxon>Bacteria</taxon>
        <taxon>Pseudomonadati</taxon>
        <taxon>Pseudomonadota</taxon>
        <taxon>Alphaproteobacteria</taxon>
        <taxon>Hyphomicrobiales</taxon>
        <taxon>Phyllobacteriaceae</taxon>
        <taxon>Aquamicrobium</taxon>
    </lineage>
</organism>
<keyword evidence="2" id="KW-1185">Reference proteome</keyword>